<dbReference type="PANTHER" id="PTHR30160:SF1">
    <property type="entry name" value="LIPOPOLYSACCHARIDE 1,2-N-ACETYLGLUCOSAMINETRANSFERASE-RELATED"/>
    <property type="match status" value="1"/>
</dbReference>
<dbReference type="GO" id="GO:0005829">
    <property type="term" value="C:cytosol"/>
    <property type="evidence" value="ECO:0007669"/>
    <property type="project" value="TreeGrafter"/>
</dbReference>
<dbReference type="SUPFAM" id="SSF53756">
    <property type="entry name" value="UDP-Glycosyltransferase/glycogen phosphorylase"/>
    <property type="match status" value="1"/>
</dbReference>
<keyword evidence="1" id="KW-0808">Transferase</keyword>
<evidence type="ECO:0000313" key="2">
    <source>
        <dbReference type="Proteomes" id="UP000323946"/>
    </source>
</evidence>
<gene>
    <name evidence="1" type="ORF">F1721_11435</name>
</gene>
<reference evidence="1 2" key="1">
    <citation type="submission" date="2019-09" db="EMBL/GenBank/DDBJ databases">
        <title>Draft genome sequence of the thermophilic Saccharopolyspora hirsuta VKM Ac-666T.</title>
        <authorList>
            <person name="Lobastova T.G."/>
            <person name="Fokina V."/>
            <person name="Bragin E.Y."/>
            <person name="Shtratnikova V.Y."/>
            <person name="Starodumova I.P."/>
            <person name="Tarlachkov S.V."/>
            <person name="Donova M.V."/>
        </authorList>
    </citation>
    <scope>NUCLEOTIDE SEQUENCE [LARGE SCALE GENOMIC DNA]</scope>
    <source>
        <strain evidence="1 2">VKM Ac-666</strain>
    </source>
</reference>
<organism evidence="1 2">
    <name type="scientific">Saccharopolyspora hirsuta</name>
    <dbReference type="NCBI Taxonomy" id="1837"/>
    <lineage>
        <taxon>Bacteria</taxon>
        <taxon>Bacillati</taxon>
        <taxon>Actinomycetota</taxon>
        <taxon>Actinomycetes</taxon>
        <taxon>Pseudonocardiales</taxon>
        <taxon>Pseudonocardiaceae</taxon>
        <taxon>Saccharopolyspora</taxon>
    </lineage>
</organism>
<dbReference type="OrthoDB" id="3659815at2"/>
<proteinExistence type="predicted"/>
<name>A0A5M7C1T2_SACHI</name>
<dbReference type="GO" id="GO:0009244">
    <property type="term" value="P:lipopolysaccharide core region biosynthetic process"/>
    <property type="evidence" value="ECO:0007669"/>
    <property type="project" value="TreeGrafter"/>
</dbReference>
<accession>A0A5M7C1T2</accession>
<dbReference type="AlphaFoldDB" id="A0A5M7C1T2"/>
<dbReference type="InterPro" id="IPR051199">
    <property type="entry name" value="LPS_LOS_Heptosyltrfase"/>
</dbReference>
<protein>
    <submittedName>
        <fullName evidence="1">Glycosyltransferase family 9 protein</fullName>
    </submittedName>
</protein>
<dbReference type="Proteomes" id="UP000323946">
    <property type="component" value="Unassembled WGS sequence"/>
</dbReference>
<keyword evidence="2" id="KW-1185">Reference proteome</keyword>
<dbReference type="Gene3D" id="3.40.50.2000">
    <property type="entry name" value="Glycogen Phosphorylase B"/>
    <property type="match status" value="1"/>
</dbReference>
<dbReference type="PANTHER" id="PTHR30160">
    <property type="entry name" value="TETRAACYLDISACCHARIDE 4'-KINASE-RELATED"/>
    <property type="match status" value="1"/>
</dbReference>
<evidence type="ECO:0000313" key="1">
    <source>
        <dbReference type="EMBL" id="KAA5834298.1"/>
    </source>
</evidence>
<dbReference type="EMBL" id="VWPH01000005">
    <property type="protein sequence ID" value="KAA5834298.1"/>
    <property type="molecule type" value="Genomic_DNA"/>
</dbReference>
<sequence>MGAVGESLLVNFVYCHPVGHAVEALQYALGYRRADPDRRIGVVLNSATAVQLTDWCDAIDDVYTVDIDVFEPGGPDVLAHVPAEWDWVVDDPRGHQAWQHQYFPGLQHYYELSAQHFRTTRGHAQVGDPRPSYQRRNQLQLALPPESRRWAAELLPDHDGPTIAVLPGGSAERWRYPSLASWQRILEAFAQRWPQVRFCLTGKHADDGRTSTGFSRAEFEALAEVAPHVVQVIDVPLERQLAALQRCDLLLSPHTGFAFAAMAAGTPWLTLAGNDWAEYYFNPGVPFHSVLPDLERFPCYLLLGNTPDPVDDDGPRAPSMSAARIDADLPELLDGAARLLAGLDFDTAMRDHAARAHALFGGRRELLYSVDDLLADYLPADAPGPR</sequence>
<dbReference type="GO" id="GO:0008713">
    <property type="term" value="F:ADP-heptose-lipopolysaccharide heptosyltransferase activity"/>
    <property type="evidence" value="ECO:0007669"/>
    <property type="project" value="TreeGrafter"/>
</dbReference>
<comment type="caution">
    <text evidence="1">The sequence shown here is derived from an EMBL/GenBank/DDBJ whole genome shotgun (WGS) entry which is preliminary data.</text>
</comment>